<dbReference type="RefSeq" id="WP_231417587.1">
    <property type="nucleotide sequence ID" value="NZ_CP126446.1"/>
</dbReference>
<dbReference type="InterPro" id="IPR029068">
    <property type="entry name" value="Glyas_Bleomycin-R_OHBP_Dase"/>
</dbReference>
<dbReference type="PANTHER" id="PTHR43279:SF1">
    <property type="entry name" value="CATECHOL-2,3-DIOXYGENASE"/>
    <property type="match status" value="1"/>
</dbReference>
<dbReference type="CDD" id="cd16359">
    <property type="entry name" value="VOC_BsCatE_like_C"/>
    <property type="match status" value="1"/>
</dbReference>
<evidence type="ECO:0000256" key="1">
    <source>
        <dbReference type="ARBA" id="ARBA00022723"/>
    </source>
</evidence>
<dbReference type="InterPro" id="IPR018146">
    <property type="entry name" value="Glyoxalase_1_CS"/>
</dbReference>
<dbReference type="Pfam" id="PF00903">
    <property type="entry name" value="Glyoxalase"/>
    <property type="match status" value="2"/>
</dbReference>
<dbReference type="CDD" id="cd07255">
    <property type="entry name" value="VOC_BsCatE_like_N"/>
    <property type="match status" value="1"/>
</dbReference>
<reference evidence="3 4" key="1">
    <citation type="submission" date="2023-05" db="EMBL/GenBank/DDBJ databases">
        <title>Comparative genomics reveals the evidence of polycyclic aromatic hydrocarbons degradation in moderately halophilic genus Pontibacillus.</title>
        <authorList>
            <person name="Yang H."/>
            <person name="Qian Z."/>
        </authorList>
    </citation>
    <scope>NUCLEOTIDE SEQUENCE [LARGE SCALE GENOMIC DNA]</scope>
    <source>
        <strain evidence="4">HN14</strain>
    </source>
</reference>
<proteinExistence type="predicted"/>
<dbReference type="SUPFAM" id="SSF54593">
    <property type="entry name" value="Glyoxalase/Bleomycin resistance protein/Dihydroxybiphenyl dioxygenase"/>
    <property type="match status" value="2"/>
</dbReference>
<dbReference type="EMBL" id="CP126446">
    <property type="protein sequence ID" value="WIF96687.1"/>
    <property type="molecule type" value="Genomic_DNA"/>
</dbReference>
<organism evidence="3 4">
    <name type="scientific">Pontibacillus chungwhensis</name>
    <dbReference type="NCBI Taxonomy" id="265426"/>
    <lineage>
        <taxon>Bacteria</taxon>
        <taxon>Bacillati</taxon>
        <taxon>Bacillota</taxon>
        <taxon>Bacilli</taxon>
        <taxon>Bacillales</taxon>
        <taxon>Bacillaceae</taxon>
        <taxon>Pontibacillus</taxon>
    </lineage>
</organism>
<name>A0ABY8UUG6_9BACI</name>
<keyword evidence="4" id="KW-1185">Reference proteome</keyword>
<keyword evidence="1" id="KW-0479">Metal-binding</keyword>
<dbReference type="PANTHER" id="PTHR43279">
    <property type="entry name" value="CATECHOL-2,3-DIOXYGENASE"/>
    <property type="match status" value="1"/>
</dbReference>
<evidence type="ECO:0000259" key="2">
    <source>
        <dbReference type="PROSITE" id="PS51819"/>
    </source>
</evidence>
<sequence length="283" mass="32289">MERTFFQDPAIRVGEVALKVQDLEKSKTFYTSILGLKVIEEDKTRVVLSSDGITPLVRIEQPELIEPKDRREAGLYHFAILLPNRKDLATFIYHLSENGIRLGAADHLVSEALYFDDPDGNGIEVYHDRPTHQWKREDQQIVMTVEPLDGDSILSELNGEKWKGMPEETVIGHIHLHVRDLQAAKDFYCKGLGFQTTFDQLDKALFISTAGYHHHIGLNTWKGEKAESPSTNRVGLQHYSLIFPGLEARQEAIYRLESLGYRVNEDRMLIHDPTGNVIKLDVK</sequence>
<feature type="domain" description="VOC" evidence="2">
    <location>
        <begin position="12"/>
        <end position="128"/>
    </location>
</feature>
<evidence type="ECO:0000313" key="3">
    <source>
        <dbReference type="EMBL" id="WIF96687.1"/>
    </source>
</evidence>
<feature type="domain" description="VOC" evidence="2">
    <location>
        <begin position="170"/>
        <end position="283"/>
    </location>
</feature>
<dbReference type="PROSITE" id="PS00934">
    <property type="entry name" value="GLYOXALASE_I_1"/>
    <property type="match status" value="1"/>
</dbReference>
<accession>A0ABY8UUG6</accession>
<evidence type="ECO:0000313" key="4">
    <source>
        <dbReference type="Proteomes" id="UP001236652"/>
    </source>
</evidence>
<gene>
    <name evidence="3" type="ORF">QNI29_13115</name>
</gene>
<dbReference type="InterPro" id="IPR037523">
    <property type="entry name" value="VOC_core"/>
</dbReference>
<protein>
    <submittedName>
        <fullName evidence="3">VOC family protein</fullName>
    </submittedName>
</protein>
<dbReference type="PROSITE" id="PS51819">
    <property type="entry name" value="VOC"/>
    <property type="match status" value="2"/>
</dbReference>
<dbReference type="InterPro" id="IPR004360">
    <property type="entry name" value="Glyas_Fos-R_dOase_dom"/>
</dbReference>
<dbReference type="Gene3D" id="3.10.180.10">
    <property type="entry name" value="2,3-Dihydroxybiphenyl 1,2-Dioxygenase, domain 1"/>
    <property type="match status" value="2"/>
</dbReference>
<dbReference type="Proteomes" id="UP001236652">
    <property type="component" value="Chromosome"/>
</dbReference>